<evidence type="ECO:0000313" key="2">
    <source>
        <dbReference type="EMBL" id="SPC24925.1"/>
    </source>
</evidence>
<protein>
    <submittedName>
        <fullName evidence="2">Uncharacterized protein</fullName>
    </submittedName>
</protein>
<gene>
    <name evidence="2" type="ORF">CO2235_MP90015</name>
</gene>
<dbReference type="Proteomes" id="UP000256862">
    <property type="component" value="Plasmid CO2235_mp"/>
</dbReference>
<proteinExistence type="predicted"/>
<sequence length="61" mass="6557">MSTSTRRSAPRRCAEARRKQESVANGVAGAGALQNENGPHLAGRSVFSQTFQMLPIYSPLP</sequence>
<evidence type="ECO:0000256" key="1">
    <source>
        <dbReference type="SAM" id="MobiDB-lite"/>
    </source>
</evidence>
<dbReference type="EMBL" id="OGUS01000144">
    <property type="protein sequence ID" value="SPC24925.1"/>
    <property type="molecule type" value="Genomic_DNA"/>
</dbReference>
<dbReference type="AlphaFoldDB" id="A0A375GR01"/>
<organism evidence="2">
    <name type="scientific">Cupriavidus oxalaticus</name>
    <dbReference type="NCBI Taxonomy" id="96344"/>
    <lineage>
        <taxon>Bacteria</taxon>
        <taxon>Pseudomonadati</taxon>
        <taxon>Pseudomonadota</taxon>
        <taxon>Betaproteobacteria</taxon>
        <taxon>Burkholderiales</taxon>
        <taxon>Burkholderiaceae</taxon>
        <taxon>Cupriavidus</taxon>
    </lineage>
</organism>
<comment type="caution">
    <text evidence="2">The sequence shown here is derived from an EMBL/GenBank/DDBJ whole genome shotgun (WGS) entry which is preliminary data.</text>
</comment>
<reference evidence="2" key="1">
    <citation type="submission" date="2018-01" db="EMBL/GenBank/DDBJ databases">
        <authorList>
            <person name="Clerissi C."/>
        </authorList>
    </citation>
    <scope>NUCLEOTIDE SEQUENCE</scope>
    <source>
        <strain evidence="2">Cupriavidus oxalaticus LMG 2235</strain>
    </source>
</reference>
<accession>A0A375GR01</accession>
<feature type="region of interest" description="Disordered" evidence="1">
    <location>
        <begin position="1"/>
        <end position="25"/>
    </location>
</feature>
<name>A0A375GR01_9BURK</name>
<feature type="compositionally biased region" description="Basic and acidic residues" evidence="1">
    <location>
        <begin position="12"/>
        <end position="21"/>
    </location>
</feature>